<gene>
    <name evidence="1" type="ORF">I5907_07535</name>
</gene>
<organism evidence="1 2">
    <name type="scientific">Panacibacter microcysteis</name>
    <dbReference type="NCBI Taxonomy" id="2793269"/>
    <lineage>
        <taxon>Bacteria</taxon>
        <taxon>Pseudomonadati</taxon>
        <taxon>Bacteroidota</taxon>
        <taxon>Chitinophagia</taxon>
        <taxon>Chitinophagales</taxon>
        <taxon>Chitinophagaceae</taxon>
        <taxon>Panacibacter</taxon>
    </lineage>
</organism>
<proteinExistence type="predicted"/>
<dbReference type="AlphaFoldDB" id="A0A931E9B4"/>
<keyword evidence="2" id="KW-1185">Reference proteome</keyword>
<dbReference type="RefSeq" id="WP_196990103.1">
    <property type="nucleotide sequence ID" value="NZ_JADWYR010000001.1"/>
</dbReference>
<accession>A0A931E9B4</accession>
<name>A0A931E9B4_9BACT</name>
<dbReference type="EMBL" id="JADWYR010000001">
    <property type="protein sequence ID" value="MBG9376081.1"/>
    <property type="molecule type" value="Genomic_DNA"/>
</dbReference>
<evidence type="ECO:0000313" key="2">
    <source>
        <dbReference type="Proteomes" id="UP000628448"/>
    </source>
</evidence>
<comment type="caution">
    <text evidence="1">The sequence shown here is derived from an EMBL/GenBank/DDBJ whole genome shotgun (WGS) entry which is preliminary data.</text>
</comment>
<reference evidence="1" key="1">
    <citation type="submission" date="2020-11" db="EMBL/GenBank/DDBJ databases">
        <title>Bacterial whole genome sequence for Panacibacter sp. DH6.</title>
        <authorList>
            <person name="Le V."/>
            <person name="Ko S."/>
            <person name="Ahn C.-Y."/>
            <person name="Oh H.-M."/>
        </authorList>
    </citation>
    <scope>NUCLEOTIDE SEQUENCE</scope>
    <source>
        <strain evidence="1">DH6</strain>
    </source>
</reference>
<dbReference type="Proteomes" id="UP000628448">
    <property type="component" value="Unassembled WGS sequence"/>
</dbReference>
<evidence type="ECO:0000313" key="1">
    <source>
        <dbReference type="EMBL" id="MBG9376081.1"/>
    </source>
</evidence>
<sequence length="140" mass="16379">MEQNRTAEKLLVYELATQGFHYHDIRQIHEEKVIPSKMIELVIKWLPAIYKEHLGKGEHLIRALISAESPFNPSIIIDLFENSNYNQSIKWTMAYVLAVSKTDNIDAYIKDQLFDKESTFERSAFLLPLTERSKLQIVRN</sequence>
<protein>
    <submittedName>
        <fullName evidence="1">Uncharacterized protein</fullName>
    </submittedName>
</protein>